<dbReference type="EMBL" id="DTBZ01000001">
    <property type="protein sequence ID" value="HGQ17355.1"/>
    <property type="molecule type" value="Genomic_DNA"/>
</dbReference>
<gene>
    <name evidence="2" type="ORF">ENT87_00955</name>
    <name evidence="3" type="ORF">ENU30_00025</name>
</gene>
<protein>
    <recommendedName>
        <fullName evidence="1">PUA domain-containing protein</fullName>
    </recommendedName>
</protein>
<accession>A0A7J3I5V4</accession>
<dbReference type="SMART" id="SM00359">
    <property type="entry name" value="PUA"/>
    <property type="match status" value="1"/>
</dbReference>
<evidence type="ECO:0000259" key="1">
    <source>
        <dbReference type="SMART" id="SM00359"/>
    </source>
</evidence>
<dbReference type="InterPro" id="IPR036974">
    <property type="entry name" value="PUA_sf"/>
</dbReference>
<reference evidence="2" key="1">
    <citation type="journal article" date="2020" name="mSystems">
        <title>Genome- and Community-Level Interaction Insights into Carbon Utilization and Element Cycling Functions of Hydrothermarchaeota in Hydrothermal Sediment.</title>
        <authorList>
            <person name="Zhou Z."/>
            <person name="Liu Y."/>
            <person name="Xu W."/>
            <person name="Pan J."/>
            <person name="Luo Z.H."/>
            <person name="Li M."/>
        </authorList>
    </citation>
    <scope>NUCLEOTIDE SEQUENCE [LARGE SCALE GENOMIC DNA]</scope>
    <source>
        <strain evidence="2">SpSt-618</strain>
        <strain evidence="3">SpSt-657</strain>
    </source>
</reference>
<dbReference type="InterPro" id="IPR038250">
    <property type="entry name" value="TGT_C2_sf"/>
</dbReference>
<dbReference type="InterPro" id="IPR004521">
    <property type="entry name" value="Uncharacterised_CHP00451"/>
</dbReference>
<feature type="domain" description="PUA" evidence="1">
    <location>
        <begin position="86"/>
        <end position="160"/>
    </location>
</feature>
<name>A0A7J3I5V4_9CREN</name>
<proteinExistence type="predicted"/>
<dbReference type="Gene3D" id="2.30.130.10">
    <property type="entry name" value="PUA domain"/>
    <property type="match status" value="1"/>
</dbReference>
<dbReference type="InterPro" id="IPR015947">
    <property type="entry name" value="PUA-like_sf"/>
</dbReference>
<evidence type="ECO:0000313" key="2">
    <source>
        <dbReference type="EMBL" id="HGN36110.1"/>
    </source>
</evidence>
<dbReference type="GO" id="GO:0003723">
    <property type="term" value="F:RNA binding"/>
    <property type="evidence" value="ECO:0007669"/>
    <property type="project" value="InterPro"/>
</dbReference>
<dbReference type="SUPFAM" id="SSF88802">
    <property type="entry name" value="Pre-PUA domain"/>
    <property type="match status" value="1"/>
</dbReference>
<dbReference type="InterPro" id="IPR029402">
    <property type="entry name" value="TGT_C2"/>
</dbReference>
<dbReference type="CDD" id="cd21149">
    <property type="entry name" value="PUA_archaeosine_TGT"/>
    <property type="match status" value="1"/>
</dbReference>
<dbReference type="Pfam" id="PF14810">
    <property type="entry name" value="TGT_C2"/>
    <property type="match status" value="1"/>
</dbReference>
<dbReference type="SUPFAM" id="SSF88697">
    <property type="entry name" value="PUA domain-like"/>
    <property type="match status" value="1"/>
</dbReference>
<dbReference type="NCBIfam" id="TIGR00451">
    <property type="entry name" value="unchar_dom_2"/>
    <property type="match status" value="1"/>
</dbReference>
<evidence type="ECO:0000313" key="3">
    <source>
        <dbReference type="EMBL" id="HGQ17355.1"/>
    </source>
</evidence>
<sequence length="165" mass="19204">MELNEEVLDMLEKLVVYQYGSESSRIFSEIDRNLLRVCYSKNTKRMRCILYDGGRIFATIRASDYMIVPHIIFARYLHKVLPYPRYRVVVLNEFVEDILNSYTVFSRHIISGDPRIKPYDEVMIVDENDSLIGVGRALLDYESMITATRGAAVQIREKYDEGCTT</sequence>
<organism evidence="2">
    <name type="scientific">Ignisphaera aggregans</name>
    <dbReference type="NCBI Taxonomy" id="334771"/>
    <lineage>
        <taxon>Archaea</taxon>
        <taxon>Thermoproteota</taxon>
        <taxon>Thermoprotei</taxon>
        <taxon>Desulfurococcales</taxon>
        <taxon>Desulfurococcaceae</taxon>
        <taxon>Ignisphaera</taxon>
    </lineage>
</organism>
<comment type="caution">
    <text evidence="2">The sequence shown here is derived from an EMBL/GenBank/DDBJ whole genome shotgun (WGS) entry which is preliminary data.</text>
</comment>
<dbReference type="Gene3D" id="3.10.450.90">
    <property type="entry name" value="ArcTGT, C2 domain"/>
    <property type="match status" value="1"/>
</dbReference>
<dbReference type="EMBL" id="DTAI01000031">
    <property type="protein sequence ID" value="HGN36110.1"/>
    <property type="molecule type" value="Genomic_DNA"/>
</dbReference>
<dbReference type="PROSITE" id="PS50890">
    <property type="entry name" value="PUA"/>
    <property type="match status" value="1"/>
</dbReference>
<dbReference type="InterPro" id="IPR002478">
    <property type="entry name" value="PUA"/>
</dbReference>
<dbReference type="AlphaFoldDB" id="A0A7J3I5V4"/>
<dbReference type="Pfam" id="PF01472">
    <property type="entry name" value="PUA"/>
    <property type="match status" value="1"/>
</dbReference>